<dbReference type="SUPFAM" id="SSF53822">
    <property type="entry name" value="Periplasmic binding protein-like I"/>
    <property type="match status" value="1"/>
</dbReference>
<evidence type="ECO:0000256" key="1">
    <source>
        <dbReference type="ARBA" id="ARBA00023015"/>
    </source>
</evidence>
<comment type="caution">
    <text evidence="5">The sequence shown here is derived from an EMBL/GenBank/DDBJ whole genome shotgun (WGS) entry which is preliminary data.</text>
</comment>
<dbReference type="RefSeq" id="WP_262070236.1">
    <property type="nucleotide sequence ID" value="NZ_JAMXOC010000030.1"/>
</dbReference>
<accession>A0ABT1EKX6</accession>
<keyword evidence="6" id="KW-1185">Reference proteome</keyword>
<name>A0ABT1EKX6_9FIRM</name>
<dbReference type="SMART" id="SM00354">
    <property type="entry name" value="HTH_LACI"/>
    <property type="match status" value="1"/>
</dbReference>
<gene>
    <name evidence="5" type="ORF">NK118_13985</name>
</gene>
<reference evidence="5 6" key="1">
    <citation type="journal article" date="2022" name="Genome Biol. Evol.">
        <title>Host diet, physiology and behaviors set the stage for Lachnospiraceae cladogenesis.</title>
        <authorList>
            <person name="Vera-Ponce De Leon A."/>
            <person name="Schneider M."/>
            <person name="Jahnes B.C."/>
            <person name="Sadowski V."/>
            <person name="Camuy-Velez L.A."/>
            <person name="Duan J."/>
            <person name="Sabree Z.L."/>
        </authorList>
    </citation>
    <scope>NUCLEOTIDE SEQUENCE [LARGE SCALE GENOMIC DNA]</scope>
    <source>
        <strain evidence="5 6">PAL227</strain>
    </source>
</reference>
<evidence type="ECO:0000313" key="5">
    <source>
        <dbReference type="EMBL" id="MCP1111360.1"/>
    </source>
</evidence>
<dbReference type="InterPro" id="IPR001761">
    <property type="entry name" value="Peripla_BP/Lac1_sug-bd_dom"/>
</dbReference>
<keyword evidence="2" id="KW-0238">DNA-binding</keyword>
<dbReference type="SUPFAM" id="SSF47413">
    <property type="entry name" value="lambda repressor-like DNA-binding domains"/>
    <property type="match status" value="1"/>
</dbReference>
<evidence type="ECO:0000259" key="4">
    <source>
        <dbReference type="PROSITE" id="PS50932"/>
    </source>
</evidence>
<dbReference type="Gene3D" id="1.10.260.40">
    <property type="entry name" value="lambda repressor-like DNA-binding domains"/>
    <property type="match status" value="1"/>
</dbReference>
<dbReference type="InterPro" id="IPR028082">
    <property type="entry name" value="Peripla_BP_I"/>
</dbReference>
<dbReference type="Pfam" id="PF00356">
    <property type="entry name" value="LacI"/>
    <property type="match status" value="1"/>
</dbReference>
<dbReference type="PROSITE" id="PS50932">
    <property type="entry name" value="HTH_LACI_2"/>
    <property type="match status" value="1"/>
</dbReference>
<keyword evidence="3" id="KW-0804">Transcription</keyword>
<dbReference type="InterPro" id="IPR000843">
    <property type="entry name" value="HTH_LacI"/>
</dbReference>
<keyword evidence="1" id="KW-0805">Transcription regulation</keyword>
<proteinExistence type="predicted"/>
<dbReference type="PANTHER" id="PTHR30146">
    <property type="entry name" value="LACI-RELATED TRANSCRIPTIONAL REPRESSOR"/>
    <property type="match status" value="1"/>
</dbReference>
<dbReference type="Proteomes" id="UP001523565">
    <property type="component" value="Unassembled WGS sequence"/>
</dbReference>
<dbReference type="Pfam" id="PF00532">
    <property type="entry name" value="Peripla_BP_1"/>
    <property type="match status" value="1"/>
</dbReference>
<dbReference type="InterPro" id="IPR010982">
    <property type="entry name" value="Lambda_DNA-bd_dom_sf"/>
</dbReference>
<evidence type="ECO:0000256" key="3">
    <source>
        <dbReference type="ARBA" id="ARBA00023163"/>
    </source>
</evidence>
<dbReference type="CDD" id="cd01392">
    <property type="entry name" value="HTH_LacI"/>
    <property type="match status" value="1"/>
</dbReference>
<organism evidence="5 6">
    <name type="scientific">Ohessyouella blattaphilus</name>
    <dbReference type="NCBI Taxonomy" id="2949333"/>
    <lineage>
        <taxon>Bacteria</taxon>
        <taxon>Bacillati</taxon>
        <taxon>Bacillota</taxon>
        <taxon>Clostridia</taxon>
        <taxon>Lachnospirales</taxon>
        <taxon>Lachnospiraceae</taxon>
        <taxon>Ohessyouella</taxon>
    </lineage>
</organism>
<dbReference type="Gene3D" id="3.40.50.2300">
    <property type="match status" value="2"/>
</dbReference>
<sequence length="344" mass="38584">MTITIVTIAEALGLSKSTVSRALSGKGRIGEETRRRVYDYIASQEPESELLKTPAAKRKTYNIGVAIPTFSDAIHLPFFQRCLLGACDFAQSVEYNVLVVGIDNDKIQPLERLVKDKKVDGIILTRALVDDRAIRFLKKKDLPYIVVGSVDDKDIYQIDSDNRSGGKELTSYLYMVGMKKVGLIGGNRNHQVTLDRYAGFLDGAEAAGKQVDDTVIYLDALTDIAIHQAVKQMIRKGADCIVCMDDYICSRVLKELREVEETQVAVATLYDTGDEVFDGTSVYSLRYDPNELGLEAAKLLYNLINEKPISKKTKLGYEVILRKSNKKSRKEDNDEEKVPTWRRL</sequence>
<protein>
    <submittedName>
        <fullName evidence="5">LacI family transcriptional regulator</fullName>
    </submittedName>
</protein>
<evidence type="ECO:0000313" key="6">
    <source>
        <dbReference type="Proteomes" id="UP001523565"/>
    </source>
</evidence>
<dbReference type="EMBL" id="JAMZFV010000030">
    <property type="protein sequence ID" value="MCP1111360.1"/>
    <property type="molecule type" value="Genomic_DNA"/>
</dbReference>
<evidence type="ECO:0000256" key="2">
    <source>
        <dbReference type="ARBA" id="ARBA00023125"/>
    </source>
</evidence>
<dbReference type="PANTHER" id="PTHR30146:SF109">
    <property type="entry name" value="HTH-TYPE TRANSCRIPTIONAL REGULATOR GALS"/>
    <property type="match status" value="1"/>
</dbReference>
<feature type="domain" description="HTH lacI-type" evidence="4">
    <location>
        <begin position="3"/>
        <end position="42"/>
    </location>
</feature>